<dbReference type="Pfam" id="PF00874">
    <property type="entry name" value="PRD"/>
    <property type="match status" value="2"/>
</dbReference>
<dbReference type="Pfam" id="PF03123">
    <property type="entry name" value="CAT_RBD"/>
    <property type="match status" value="1"/>
</dbReference>
<comment type="caution">
    <text evidence="2">The sequence shown here is derived from an EMBL/GenBank/DDBJ whole genome shotgun (WGS) entry which is preliminary data.</text>
</comment>
<dbReference type="Proteomes" id="UP000736583">
    <property type="component" value="Unassembled WGS sequence"/>
</dbReference>
<dbReference type="PROSITE" id="PS51372">
    <property type="entry name" value="PRD_2"/>
    <property type="match status" value="2"/>
</dbReference>
<name>A0ABS6F2Z9_9CLOT</name>
<dbReference type="RefSeq" id="WP_216456886.1">
    <property type="nucleotide sequence ID" value="NZ_JAHLQL010000002.1"/>
</dbReference>
<dbReference type="SMART" id="SM01061">
    <property type="entry name" value="CAT_RBD"/>
    <property type="match status" value="1"/>
</dbReference>
<reference evidence="2 3" key="1">
    <citation type="submission" date="2021-06" db="EMBL/GenBank/DDBJ databases">
        <authorList>
            <person name="Sun Q."/>
            <person name="Li D."/>
        </authorList>
    </citation>
    <scope>NUCLEOTIDE SEQUENCE [LARGE SCALE GENOMIC DNA]</scope>
    <source>
        <strain evidence="2 3">MSJ-4</strain>
    </source>
</reference>
<dbReference type="InterPro" id="IPR004341">
    <property type="entry name" value="CAT_RNA-bd_dom"/>
</dbReference>
<keyword evidence="3" id="KW-1185">Reference proteome</keyword>
<proteinExistence type="predicted"/>
<feature type="domain" description="PRD" evidence="1">
    <location>
        <begin position="70"/>
        <end position="175"/>
    </location>
</feature>
<accession>A0ABS6F2Z9</accession>
<dbReference type="PANTHER" id="PTHR30185">
    <property type="entry name" value="CRYPTIC BETA-GLUCOSIDE BGL OPERON ANTITERMINATOR"/>
    <property type="match status" value="1"/>
</dbReference>
<evidence type="ECO:0000259" key="1">
    <source>
        <dbReference type="PROSITE" id="PS51372"/>
    </source>
</evidence>
<gene>
    <name evidence="2" type="ORF">KQI89_09400</name>
</gene>
<evidence type="ECO:0000313" key="3">
    <source>
        <dbReference type="Proteomes" id="UP000736583"/>
    </source>
</evidence>
<dbReference type="InterPro" id="IPR050661">
    <property type="entry name" value="BglG_antiterminators"/>
</dbReference>
<dbReference type="InterPro" id="IPR011608">
    <property type="entry name" value="PRD"/>
</dbReference>
<dbReference type="PANTHER" id="PTHR30185:SF16">
    <property type="entry name" value="PROTEIN GLCT"/>
    <property type="match status" value="1"/>
</dbReference>
<organism evidence="2 3">
    <name type="scientific">Clostridium simiarum</name>
    <dbReference type="NCBI Taxonomy" id="2841506"/>
    <lineage>
        <taxon>Bacteria</taxon>
        <taxon>Bacillati</taxon>
        <taxon>Bacillota</taxon>
        <taxon>Clostridia</taxon>
        <taxon>Eubacteriales</taxon>
        <taxon>Clostridiaceae</taxon>
        <taxon>Clostridium</taxon>
    </lineage>
</organism>
<evidence type="ECO:0000313" key="2">
    <source>
        <dbReference type="EMBL" id="MBU5591983.1"/>
    </source>
</evidence>
<sequence>MFKKKYKVLRPFNHNVVLCKKDDKECILIGKGIGFGVKPGDCISKVDNIEKEFFLVSDNNKENFKNLTDTVDENIIGVTEEAIAKISKQFNKELNEKIHVTLPDHIAFSLKRLQNGIEVKNVLLHEIKFLYKEEFEAAEEILITINERLNVNLSRDEIGFIAMHIHAAITNQDVSKSAMDTAIITDMIKFIDQNINNGLDKNSLEYCRLLTHLRFALERVRNNSNIENILISTIKENYKDTYEIAERLAKMIEEEYNIIFPEGEIGYLTIHLQNILTNS</sequence>
<feature type="domain" description="PRD" evidence="1">
    <location>
        <begin position="176"/>
        <end position="279"/>
    </location>
</feature>
<protein>
    <submittedName>
        <fullName evidence="2">PRD domain-containing protein</fullName>
    </submittedName>
</protein>
<dbReference type="EMBL" id="JAHLQL010000002">
    <property type="protein sequence ID" value="MBU5591983.1"/>
    <property type="molecule type" value="Genomic_DNA"/>
</dbReference>